<evidence type="ECO:0000256" key="1">
    <source>
        <dbReference type="SAM" id="SignalP"/>
    </source>
</evidence>
<dbReference type="OrthoDB" id="3444214at2759"/>
<dbReference type="EMBL" id="CP063409">
    <property type="protein sequence ID" value="QSZ34948.1"/>
    <property type="molecule type" value="Genomic_DNA"/>
</dbReference>
<dbReference type="Proteomes" id="UP000672032">
    <property type="component" value="Chromosome 5"/>
</dbReference>
<evidence type="ECO:0000313" key="2">
    <source>
        <dbReference type="EMBL" id="QSZ34948.1"/>
    </source>
</evidence>
<dbReference type="AlphaFoldDB" id="A0A8A3PI58"/>
<evidence type="ECO:0008006" key="4">
    <source>
        <dbReference type="Google" id="ProtNLM"/>
    </source>
</evidence>
<name>A0A8A3PI58_9HELO</name>
<proteinExistence type="predicted"/>
<accession>A0A8A3PI58</accession>
<reference evidence="2" key="1">
    <citation type="submission" date="2020-10" db="EMBL/GenBank/DDBJ databases">
        <title>Genome Sequence of Monilinia vaccinii-corymbosi Sheds Light on Mummy Berry Disease Infection of Blueberry and Mating Type.</title>
        <authorList>
            <person name="Yow A.G."/>
            <person name="Zhang Y."/>
            <person name="Bansal K."/>
            <person name="Eacker S.M."/>
            <person name="Sullivan S."/>
            <person name="Liachko I."/>
            <person name="Cubeta M.A."/>
            <person name="Rollins J.A."/>
            <person name="Ashrafi H."/>
        </authorList>
    </citation>
    <scope>NUCLEOTIDE SEQUENCE</scope>
    <source>
        <strain evidence="2">RL-1</strain>
    </source>
</reference>
<feature type="chain" id="PRO_5032605101" description="Cyanovirin-N domain-containing protein" evidence="1">
    <location>
        <begin position="23"/>
        <end position="156"/>
    </location>
</feature>
<evidence type="ECO:0000313" key="3">
    <source>
        <dbReference type="Proteomes" id="UP000672032"/>
    </source>
</evidence>
<gene>
    <name evidence="2" type="ORF">DSL72_007810</name>
</gene>
<feature type="signal peptide" evidence="1">
    <location>
        <begin position="1"/>
        <end position="22"/>
    </location>
</feature>
<sequence>MHFTQATSAILATITLSSAVFAGVLQATDTFCPNSDGCVWENPASWPGVYECSCNQTPPNKESKLLMQMYTDKDYEGFLYNGYGVPGECVNMPALFDRNTESFNINTETTPGCWLYTVPDCPADQDYAVVGKNGTETAMGIYYKGVRSWICDPLTS</sequence>
<keyword evidence="1" id="KW-0732">Signal</keyword>
<keyword evidence="3" id="KW-1185">Reference proteome</keyword>
<organism evidence="2 3">
    <name type="scientific">Monilinia vaccinii-corymbosi</name>
    <dbReference type="NCBI Taxonomy" id="61207"/>
    <lineage>
        <taxon>Eukaryota</taxon>
        <taxon>Fungi</taxon>
        <taxon>Dikarya</taxon>
        <taxon>Ascomycota</taxon>
        <taxon>Pezizomycotina</taxon>
        <taxon>Leotiomycetes</taxon>
        <taxon>Helotiales</taxon>
        <taxon>Sclerotiniaceae</taxon>
        <taxon>Monilinia</taxon>
    </lineage>
</organism>
<protein>
    <recommendedName>
        <fullName evidence="4">Cyanovirin-N domain-containing protein</fullName>
    </recommendedName>
</protein>